<protein>
    <submittedName>
        <fullName evidence="1">Uncharacterized protein</fullName>
    </submittedName>
</protein>
<dbReference type="InParanoid" id="A0A2K2A060"/>
<evidence type="ECO:0000313" key="2">
    <source>
        <dbReference type="Proteomes" id="UP000006729"/>
    </source>
</evidence>
<evidence type="ECO:0000313" key="1">
    <source>
        <dbReference type="EMBL" id="PNT30916.1"/>
    </source>
</evidence>
<dbReference type="Proteomes" id="UP000006729">
    <property type="component" value="Chromosome 6"/>
</dbReference>
<proteinExistence type="predicted"/>
<accession>A0A2K2A060</accession>
<name>A0A2K2A060_POPTR</name>
<dbReference type="AlphaFoldDB" id="A0A2K2A060"/>
<gene>
    <name evidence="1" type="ORF">POPTR_006G107400</name>
</gene>
<dbReference type="EMBL" id="CM009295">
    <property type="protein sequence ID" value="PNT30916.1"/>
    <property type="molecule type" value="Genomic_DNA"/>
</dbReference>
<organism evidence="1 2">
    <name type="scientific">Populus trichocarpa</name>
    <name type="common">Western balsam poplar</name>
    <name type="synonym">Populus balsamifera subsp. trichocarpa</name>
    <dbReference type="NCBI Taxonomy" id="3694"/>
    <lineage>
        <taxon>Eukaryota</taxon>
        <taxon>Viridiplantae</taxon>
        <taxon>Streptophyta</taxon>
        <taxon>Embryophyta</taxon>
        <taxon>Tracheophyta</taxon>
        <taxon>Spermatophyta</taxon>
        <taxon>Magnoliopsida</taxon>
        <taxon>eudicotyledons</taxon>
        <taxon>Gunneridae</taxon>
        <taxon>Pentapetalae</taxon>
        <taxon>rosids</taxon>
        <taxon>fabids</taxon>
        <taxon>Malpighiales</taxon>
        <taxon>Salicaceae</taxon>
        <taxon>Saliceae</taxon>
        <taxon>Populus</taxon>
    </lineage>
</organism>
<keyword evidence="2" id="KW-1185">Reference proteome</keyword>
<reference evidence="1 2" key="1">
    <citation type="journal article" date="2006" name="Science">
        <title>The genome of black cottonwood, Populus trichocarpa (Torr. &amp; Gray).</title>
        <authorList>
            <person name="Tuskan G.A."/>
            <person name="Difazio S."/>
            <person name="Jansson S."/>
            <person name="Bohlmann J."/>
            <person name="Grigoriev I."/>
            <person name="Hellsten U."/>
            <person name="Putnam N."/>
            <person name="Ralph S."/>
            <person name="Rombauts S."/>
            <person name="Salamov A."/>
            <person name="Schein J."/>
            <person name="Sterck L."/>
            <person name="Aerts A."/>
            <person name="Bhalerao R.R."/>
            <person name="Bhalerao R.P."/>
            <person name="Blaudez D."/>
            <person name="Boerjan W."/>
            <person name="Brun A."/>
            <person name="Brunner A."/>
            <person name="Busov V."/>
            <person name="Campbell M."/>
            <person name="Carlson J."/>
            <person name="Chalot M."/>
            <person name="Chapman J."/>
            <person name="Chen G.L."/>
            <person name="Cooper D."/>
            <person name="Coutinho P.M."/>
            <person name="Couturier J."/>
            <person name="Covert S."/>
            <person name="Cronk Q."/>
            <person name="Cunningham R."/>
            <person name="Davis J."/>
            <person name="Degroeve S."/>
            <person name="Dejardin A."/>
            <person name="Depamphilis C."/>
            <person name="Detter J."/>
            <person name="Dirks B."/>
            <person name="Dubchak I."/>
            <person name="Duplessis S."/>
            <person name="Ehlting J."/>
            <person name="Ellis B."/>
            <person name="Gendler K."/>
            <person name="Goodstein D."/>
            <person name="Gribskov M."/>
            <person name="Grimwood J."/>
            <person name="Groover A."/>
            <person name="Gunter L."/>
            <person name="Hamberger B."/>
            <person name="Heinze B."/>
            <person name="Helariutta Y."/>
            <person name="Henrissat B."/>
            <person name="Holligan D."/>
            <person name="Holt R."/>
            <person name="Huang W."/>
            <person name="Islam-Faridi N."/>
            <person name="Jones S."/>
            <person name="Jones-Rhoades M."/>
            <person name="Jorgensen R."/>
            <person name="Joshi C."/>
            <person name="Kangasjarvi J."/>
            <person name="Karlsson J."/>
            <person name="Kelleher C."/>
            <person name="Kirkpatrick R."/>
            <person name="Kirst M."/>
            <person name="Kohler A."/>
            <person name="Kalluri U."/>
            <person name="Larimer F."/>
            <person name="Leebens-Mack J."/>
            <person name="Leple J.C."/>
            <person name="Locascio P."/>
            <person name="Lou Y."/>
            <person name="Lucas S."/>
            <person name="Martin F."/>
            <person name="Montanini B."/>
            <person name="Napoli C."/>
            <person name="Nelson D.R."/>
            <person name="Nelson C."/>
            <person name="Nieminen K."/>
            <person name="Nilsson O."/>
            <person name="Pereda V."/>
            <person name="Peter G."/>
            <person name="Philippe R."/>
            <person name="Pilate G."/>
            <person name="Poliakov A."/>
            <person name="Razumovskaya J."/>
            <person name="Richardson P."/>
            <person name="Rinaldi C."/>
            <person name="Ritland K."/>
            <person name="Rouze P."/>
            <person name="Ryaboy D."/>
            <person name="Schmutz J."/>
            <person name="Schrader J."/>
            <person name="Segerman B."/>
            <person name="Shin H."/>
            <person name="Siddiqui A."/>
            <person name="Sterky F."/>
            <person name="Terry A."/>
            <person name="Tsai C.J."/>
            <person name="Uberbacher E."/>
            <person name="Unneberg P."/>
            <person name="Vahala J."/>
            <person name="Wall K."/>
            <person name="Wessler S."/>
            <person name="Yang G."/>
            <person name="Yin T."/>
            <person name="Douglas C."/>
            <person name="Marra M."/>
            <person name="Sandberg G."/>
            <person name="Van de Peer Y."/>
            <person name="Rokhsar D."/>
        </authorList>
    </citation>
    <scope>NUCLEOTIDE SEQUENCE [LARGE SCALE GENOMIC DNA]</scope>
    <source>
        <strain evidence="2">cv. Nisqually</strain>
    </source>
</reference>
<sequence>MYTGHDCIFFHRFFKRGIDLYVLSMHRKLGLPFDMHSPVHEVTVRFTTILNFLGFAWGRGGCPLFEENFFF</sequence>